<sequence length="141" mass="16377">MIHTRTDYAVTGYDELLQGVFLRFLRKATREEFKEAHQRLLQTMREYPTQRMNLDVLQVGLVSPEDQRWVASLIIPRLAELAPNNYLYIAVVVPETAFTRLAMTSIGDQVKDKGFCDYRQFPNLVEAKQWLFLQPSGVLVQ</sequence>
<comment type="caution">
    <text evidence="1">The sequence shown here is derived from an EMBL/GenBank/DDBJ whole genome shotgun (WGS) entry which is preliminary data.</text>
</comment>
<organism evidence="1 2">
    <name type="scientific">Nibribacter koreensis</name>
    <dbReference type="NCBI Taxonomy" id="1084519"/>
    <lineage>
        <taxon>Bacteria</taxon>
        <taxon>Pseudomonadati</taxon>
        <taxon>Bacteroidota</taxon>
        <taxon>Cytophagia</taxon>
        <taxon>Cytophagales</taxon>
        <taxon>Hymenobacteraceae</taxon>
        <taxon>Nibribacter</taxon>
    </lineage>
</organism>
<evidence type="ECO:0000313" key="2">
    <source>
        <dbReference type="Proteomes" id="UP001501844"/>
    </source>
</evidence>
<dbReference type="EMBL" id="BAABGX010000003">
    <property type="protein sequence ID" value="GAA4315762.1"/>
    <property type="molecule type" value="Genomic_DNA"/>
</dbReference>
<gene>
    <name evidence="1" type="ORF">GCM10023183_36680</name>
</gene>
<dbReference type="RefSeq" id="WP_345169526.1">
    <property type="nucleotide sequence ID" value="NZ_BAABGX010000003.1"/>
</dbReference>
<dbReference type="Proteomes" id="UP001501844">
    <property type="component" value="Unassembled WGS sequence"/>
</dbReference>
<protein>
    <recommendedName>
        <fullName evidence="3">SpoIIAA-like</fullName>
    </recommendedName>
</protein>
<name>A0ABP8G227_9BACT</name>
<proteinExistence type="predicted"/>
<keyword evidence="2" id="KW-1185">Reference proteome</keyword>
<reference evidence="2" key="1">
    <citation type="journal article" date="2019" name="Int. J. Syst. Evol. Microbiol.">
        <title>The Global Catalogue of Microorganisms (GCM) 10K type strain sequencing project: providing services to taxonomists for standard genome sequencing and annotation.</title>
        <authorList>
            <consortium name="The Broad Institute Genomics Platform"/>
            <consortium name="The Broad Institute Genome Sequencing Center for Infectious Disease"/>
            <person name="Wu L."/>
            <person name="Ma J."/>
        </authorList>
    </citation>
    <scope>NUCLEOTIDE SEQUENCE [LARGE SCALE GENOMIC DNA]</scope>
    <source>
        <strain evidence="2">JCM 17917</strain>
    </source>
</reference>
<accession>A0ABP8G227</accession>
<evidence type="ECO:0000313" key="1">
    <source>
        <dbReference type="EMBL" id="GAA4315762.1"/>
    </source>
</evidence>
<evidence type="ECO:0008006" key="3">
    <source>
        <dbReference type="Google" id="ProtNLM"/>
    </source>
</evidence>